<keyword evidence="2" id="KW-0378">Hydrolase</keyword>
<dbReference type="SUPFAM" id="SSF56219">
    <property type="entry name" value="DNase I-like"/>
    <property type="match status" value="1"/>
</dbReference>
<evidence type="ECO:0000313" key="3">
    <source>
        <dbReference type="Proteomes" id="UP000265520"/>
    </source>
</evidence>
<feature type="domain" description="Endonuclease/exonuclease/phosphatase" evidence="1">
    <location>
        <begin position="5"/>
        <end position="202"/>
    </location>
</feature>
<organism evidence="2 3">
    <name type="scientific">Trifolium medium</name>
    <dbReference type="NCBI Taxonomy" id="97028"/>
    <lineage>
        <taxon>Eukaryota</taxon>
        <taxon>Viridiplantae</taxon>
        <taxon>Streptophyta</taxon>
        <taxon>Embryophyta</taxon>
        <taxon>Tracheophyta</taxon>
        <taxon>Spermatophyta</taxon>
        <taxon>Magnoliopsida</taxon>
        <taxon>eudicotyledons</taxon>
        <taxon>Gunneridae</taxon>
        <taxon>Pentapetalae</taxon>
        <taxon>rosids</taxon>
        <taxon>fabids</taxon>
        <taxon>Fabales</taxon>
        <taxon>Fabaceae</taxon>
        <taxon>Papilionoideae</taxon>
        <taxon>50 kb inversion clade</taxon>
        <taxon>NPAAA clade</taxon>
        <taxon>Hologalegina</taxon>
        <taxon>IRL clade</taxon>
        <taxon>Trifolieae</taxon>
        <taxon>Trifolium</taxon>
    </lineage>
</organism>
<sequence>MHKPVMIVIVETRCDPTKLRRTFQLLGYEGFVASEVNGYAGGIIVAWKEDSINVQLGMKKFQFLHMRVQLLNKQQWFFTAIYASPNEENRRTMWEDLKNIADSMNCPWLLAGDFNDIACAAGKKGGAPVSIRRCNLFKDRINACNLLDLGAVGSKYTWRGPIYHGGQRIYERLDRALSNDMWRLLFPEAFVKILARLDYSDHHPILINLTDTPHPVAPRQFGFESAWLIDDSYQGL</sequence>
<accession>A0A392LWP5</accession>
<keyword evidence="2" id="KW-0269">Exonuclease</keyword>
<protein>
    <submittedName>
        <fullName evidence="2">Endonuclease/exonuclease/phosphatase family protein</fullName>
    </submittedName>
</protein>
<dbReference type="GO" id="GO:0004519">
    <property type="term" value="F:endonuclease activity"/>
    <property type="evidence" value="ECO:0007669"/>
    <property type="project" value="UniProtKB-KW"/>
</dbReference>
<dbReference type="PANTHER" id="PTHR35218">
    <property type="entry name" value="RNASE H DOMAIN-CONTAINING PROTEIN"/>
    <property type="match status" value="1"/>
</dbReference>
<keyword evidence="3" id="KW-1185">Reference proteome</keyword>
<dbReference type="PANTHER" id="PTHR35218:SF9">
    <property type="entry name" value="ENDONUCLEASE_EXONUCLEASE_PHOSPHATASE DOMAIN-CONTAINING PROTEIN"/>
    <property type="match status" value="1"/>
</dbReference>
<evidence type="ECO:0000313" key="2">
    <source>
        <dbReference type="EMBL" id="MCH79376.1"/>
    </source>
</evidence>
<comment type="caution">
    <text evidence="2">The sequence shown here is derived from an EMBL/GenBank/DDBJ whole genome shotgun (WGS) entry which is preliminary data.</text>
</comment>
<name>A0A392LWP5_9FABA</name>
<dbReference type="InterPro" id="IPR036691">
    <property type="entry name" value="Endo/exonu/phosph_ase_sf"/>
</dbReference>
<dbReference type="Pfam" id="PF03372">
    <property type="entry name" value="Exo_endo_phos"/>
    <property type="match status" value="1"/>
</dbReference>
<evidence type="ECO:0000259" key="1">
    <source>
        <dbReference type="Pfam" id="PF03372"/>
    </source>
</evidence>
<dbReference type="Gene3D" id="3.60.10.10">
    <property type="entry name" value="Endonuclease/exonuclease/phosphatase"/>
    <property type="match status" value="1"/>
</dbReference>
<reference evidence="2 3" key="1">
    <citation type="journal article" date="2018" name="Front. Plant Sci.">
        <title>Red Clover (Trifolium pratense) and Zigzag Clover (T. medium) - A Picture of Genomic Similarities and Differences.</title>
        <authorList>
            <person name="Dluhosova J."/>
            <person name="Istvanek J."/>
            <person name="Nedelnik J."/>
            <person name="Repkova J."/>
        </authorList>
    </citation>
    <scope>NUCLEOTIDE SEQUENCE [LARGE SCALE GENOMIC DNA]</scope>
    <source>
        <strain evidence="3">cv. 10/8</strain>
        <tissue evidence="2">Leaf</tissue>
    </source>
</reference>
<gene>
    <name evidence="2" type="ORF">A2U01_0000125</name>
</gene>
<dbReference type="AlphaFoldDB" id="A0A392LWP5"/>
<dbReference type="InterPro" id="IPR005135">
    <property type="entry name" value="Endo/exonuclease/phosphatase"/>
</dbReference>
<dbReference type="GO" id="GO:0004527">
    <property type="term" value="F:exonuclease activity"/>
    <property type="evidence" value="ECO:0007669"/>
    <property type="project" value="UniProtKB-KW"/>
</dbReference>
<keyword evidence="2" id="KW-0540">Nuclease</keyword>
<dbReference type="Proteomes" id="UP000265520">
    <property type="component" value="Unassembled WGS sequence"/>
</dbReference>
<proteinExistence type="predicted"/>
<keyword evidence="2" id="KW-0255">Endonuclease</keyword>
<dbReference type="EMBL" id="LXQA010000075">
    <property type="protein sequence ID" value="MCH79376.1"/>
    <property type="molecule type" value="Genomic_DNA"/>
</dbReference>